<feature type="non-terminal residue" evidence="6">
    <location>
        <position position="1"/>
    </location>
</feature>
<dbReference type="GO" id="GO:0003924">
    <property type="term" value="F:GTPase activity"/>
    <property type="evidence" value="ECO:0007669"/>
    <property type="project" value="InterPro"/>
</dbReference>
<dbReference type="Pfam" id="PF00009">
    <property type="entry name" value="GTP_EFTU"/>
    <property type="match status" value="1"/>
</dbReference>
<dbReference type="Gene3D" id="2.40.30.10">
    <property type="entry name" value="Translation factors"/>
    <property type="match status" value="1"/>
</dbReference>
<dbReference type="Proteomes" id="UP000270547">
    <property type="component" value="Segment"/>
</dbReference>
<dbReference type="SUPFAM" id="SSF50465">
    <property type="entry name" value="EF-Tu/eEF-1alpha/eIF2-gamma C-terminal domain"/>
    <property type="match status" value="1"/>
</dbReference>
<dbReference type="PANTHER" id="PTHR23115">
    <property type="entry name" value="TRANSLATION FACTOR"/>
    <property type="match status" value="1"/>
</dbReference>
<dbReference type="InterPro" id="IPR000795">
    <property type="entry name" value="T_Tr_GTP-bd_dom"/>
</dbReference>
<protein>
    <submittedName>
        <fullName evidence="6">Translation elongation factor EF-1 subunit alpha</fullName>
    </submittedName>
</protein>
<evidence type="ECO:0000313" key="6">
    <source>
        <dbReference type="EMBL" id="SPN79550.1"/>
    </source>
</evidence>
<accession>A0A2R8FEZ5</accession>
<dbReference type="InterPro" id="IPR050100">
    <property type="entry name" value="TRAFAC_GTPase_members"/>
</dbReference>
<keyword evidence="1" id="KW-0547">Nucleotide-binding</keyword>
<proteinExistence type="predicted"/>
<feature type="domain" description="GTP-eEF1A C-terminal" evidence="5">
    <location>
        <begin position="240"/>
        <end position="318"/>
    </location>
</feature>
<sequence>LVVSARRGEFEAGFDSKPEDTSGQTREHAILAKALGVQRIIVFINKMDTTGWDGDRYNTIEEKVSKFLKSIDFDKACTFVPGSGLSGENVFPKSAEGPSLLEVLHEQSSLIRRKQGDWLRLSVTYSTRDCGKIMSFVRIENGEVCVGMDLYDERGKFTILEVQDQSGCKVANLLQGENGILLLSSHEELPNSFLCSQECVLVPCRQLLFLVQVLEQTPLFYVLPSLMVKFLVSNAYQKLGLECVLQLFLSKRECVVEKILGLQQGDKFTKALFLRKGQVGKVVLKVDQALLAETFNNYPKLGRFVLRNQNQTIALGKIIGVK</sequence>
<dbReference type="EMBL" id="LT994652">
    <property type="protein sequence ID" value="SPN79550.1"/>
    <property type="molecule type" value="Genomic_DNA"/>
</dbReference>
<evidence type="ECO:0000256" key="3">
    <source>
        <dbReference type="SAM" id="MobiDB-lite"/>
    </source>
</evidence>
<evidence type="ECO:0000259" key="4">
    <source>
        <dbReference type="Pfam" id="PF00009"/>
    </source>
</evidence>
<evidence type="ECO:0000256" key="1">
    <source>
        <dbReference type="ARBA" id="ARBA00022741"/>
    </source>
</evidence>
<keyword evidence="6" id="KW-0251">Elongation factor</keyword>
<evidence type="ECO:0000256" key="2">
    <source>
        <dbReference type="ARBA" id="ARBA00023134"/>
    </source>
</evidence>
<name>A0A2R8FEZ5_9VIRU</name>
<keyword evidence="2" id="KW-0342">GTP-binding</keyword>
<feature type="domain" description="Tr-type G" evidence="4">
    <location>
        <begin position="1"/>
        <end position="105"/>
    </location>
</feature>
<dbReference type="InterPro" id="IPR054696">
    <property type="entry name" value="GTP-eEF1A_C"/>
</dbReference>
<reference evidence="6" key="1">
    <citation type="submission" date="2018-03" db="EMBL/GenBank/DDBJ databases">
        <authorList>
            <consortium name="Urmite Genomes"/>
        </authorList>
    </citation>
    <scope>NUCLEOTIDE SEQUENCE [LARGE SCALE GENOMIC DNA]</scope>
    <source>
        <strain evidence="6">IHUMI-S29</strain>
    </source>
</reference>
<gene>
    <name evidence="6" type="ORF">ZAZAV_363</name>
</gene>
<dbReference type="InterPro" id="IPR009001">
    <property type="entry name" value="Transl_elong_EF1A/Init_IF2_C"/>
</dbReference>
<keyword evidence="6" id="KW-0648">Protein biosynthesis</keyword>
<dbReference type="GO" id="GO:0005525">
    <property type="term" value="F:GTP binding"/>
    <property type="evidence" value="ECO:0007669"/>
    <property type="project" value="UniProtKB-KW"/>
</dbReference>
<evidence type="ECO:0000259" key="5">
    <source>
        <dbReference type="Pfam" id="PF22594"/>
    </source>
</evidence>
<dbReference type="Pfam" id="PF22594">
    <property type="entry name" value="GTP-eEF1A_C"/>
    <property type="match status" value="1"/>
</dbReference>
<dbReference type="SUPFAM" id="SSF52540">
    <property type="entry name" value="P-loop containing nucleoside triphosphate hydrolases"/>
    <property type="match status" value="1"/>
</dbReference>
<dbReference type="Gene3D" id="3.40.50.300">
    <property type="entry name" value="P-loop containing nucleotide triphosphate hydrolases"/>
    <property type="match status" value="1"/>
</dbReference>
<feature type="region of interest" description="Disordered" evidence="3">
    <location>
        <begin position="1"/>
        <end position="23"/>
    </location>
</feature>
<dbReference type="InterPro" id="IPR027417">
    <property type="entry name" value="P-loop_NTPase"/>
</dbReference>
<organism evidence="6">
    <name type="scientific">Cedratvirus Zaza IHUMI</name>
    <dbReference type="NCBI Taxonomy" id="2126979"/>
    <lineage>
        <taxon>Viruses</taxon>
        <taxon>Pithoviruses</taxon>
    </lineage>
</organism>